<organism evidence="3 5">
    <name type="scientific">Photobacterium phosphoreum</name>
    <dbReference type="NCBI Taxonomy" id="659"/>
    <lineage>
        <taxon>Bacteria</taxon>
        <taxon>Pseudomonadati</taxon>
        <taxon>Pseudomonadota</taxon>
        <taxon>Gammaproteobacteria</taxon>
        <taxon>Vibrionales</taxon>
        <taxon>Vibrionaceae</taxon>
        <taxon>Photobacterium</taxon>
    </lineage>
</organism>
<accession>A0A2T3JLU4</accession>
<evidence type="ECO:0000313" key="2">
    <source>
        <dbReference type="EMBL" id="PSU22476.1"/>
    </source>
</evidence>
<evidence type="ECO:0000256" key="1">
    <source>
        <dbReference type="SAM" id="SignalP"/>
    </source>
</evidence>
<dbReference type="InterPro" id="IPR023614">
    <property type="entry name" value="Porin_dom_sf"/>
</dbReference>
<feature type="chain" id="PRO_5015431322" evidence="1">
    <location>
        <begin position="29"/>
        <end position="444"/>
    </location>
</feature>
<dbReference type="Proteomes" id="UP000241618">
    <property type="component" value="Unassembled WGS sequence"/>
</dbReference>
<dbReference type="EMBL" id="PYMP01000015">
    <property type="protein sequence ID" value="PSU49991.1"/>
    <property type="molecule type" value="Genomic_DNA"/>
</dbReference>
<keyword evidence="4" id="KW-1185">Reference proteome</keyword>
<reference evidence="4 5" key="1">
    <citation type="submission" date="2018-03" db="EMBL/GenBank/DDBJ databases">
        <title>Whole genome sequencing of Histamine producing bacteria.</title>
        <authorList>
            <person name="Butler K."/>
        </authorList>
    </citation>
    <scope>NUCLEOTIDE SEQUENCE [LARGE SCALE GENOMIC DNA]</scope>
    <source>
        <strain evidence="3 5">FS-6.1</strain>
        <strain evidence="2 4">FS-6.2</strain>
    </source>
</reference>
<keyword evidence="1" id="KW-0732">Signal</keyword>
<dbReference type="Gene3D" id="2.40.160.10">
    <property type="entry name" value="Porin"/>
    <property type="match status" value="1"/>
</dbReference>
<dbReference type="AlphaFoldDB" id="A0A2T3JLU4"/>
<dbReference type="Proteomes" id="UP000241405">
    <property type="component" value="Unassembled WGS sequence"/>
</dbReference>
<evidence type="ECO:0000313" key="5">
    <source>
        <dbReference type="Proteomes" id="UP000241618"/>
    </source>
</evidence>
<dbReference type="RefSeq" id="WP_107190379.1">
    <property type="nucleotide sequence ID" value="NZ_PYMN01000014.1"/>
</dbReference>
<evidence type="ECO:0000313" key="3">
    <source>
        <dbReference type="EMBL" id="PSU49991.1"/>
    </source>
</evidence>
<comment type="caution">
    <text evidence="3">The sequence shown here is derived from an EMBL/GenBank/DDBJ whole genome shotgun (WGS) entry which is preliminary data.</text>
</comment>
<protein>
    <submittedName>
        <fullName evidence="3">Porin</fullName>
    </submittedName>
</protein>
<name>A0A2T3JLU4_PHOPO</name>
<dbReference type="EMBL" id="PYMO01000020">
    <property type="protein sequence ID" value="PSU22476.1"/>
    <property type="molecule type" value="Genomic_DNA"/>
</dbReference>
<feature type="signal peptide" evidence="1">
    <location>
        <begin position="1"/>
        <end position="28"/>
    </location>
</feature>
<proteinExistence type="predicted"/>
<gene>
    <name evidence="3" type="ORF">C9J18_14740</name>
    <name evidence="2" type="ORF">CTM96_16005</name>
</gene>
<evidence type="ECO:0000313" key="4">
    <source>
        <dbReference type="Proteomes" id="UP000241405"/>
    </source>
</evidence>
<sequence>MKSGLLLKKSLLAVVIMSTLALSPLAIAQTPTNTSTNNQFINDSSLNIKLISDTRVRSRNDNPAFDTYGRLNYSAYNAIIDFNSGYYDNFIGVDVAGYLAGDVYNNSIQNDNNEYLSNEISLSHNQDWGAGNGPHLKLYTAAVKFKYHDLFSGKIGLIQSTGNGTIGNVWSFVPGTYRGLELNAHVDGGKLTYFWADKYTAPWLLSEDDYVGWANTQWNYIHSLGYENSLGDFSYNLGIGQAMDVRYSDTTRSVNPTSYKLYTRYQLNPNIQLAADFYGVNDKIKYNGLGYMSGLSLNMNHGQWRWLSQLRYANSNNGTEIVPRTIYTYAMNNGSWSQFWDALSDWNQAGEVSLYNRLSFNAGNGWDYYMGLGYGSGMDSSKVGYNSETAINGTIGYTLQQGTLKGSVVQLHSTWLTRDEIKTATAGKDETDVRLQVIIPYSVF</sequence>